<comment type="similarity">
    <text evidence="2">Belongs to the ACDP family.</text>
</comment>
<feature type="transmembrane region" description="Helical" evidence="10">
    <location>
        <begin position="323"/>
        <end position="343"/>
    </location>
</feature>
<keyword evidence="5 9" id="KW-1133">Transmembrane helix</keyword>
<dbReference type="InterPro" id="IPR000644">
    <property type="entry name" value="CBS_dom"/>
</dbReference>
<dbReference type="InterPro" id="IPR046342">
    <property type="entry name" value="CBS_dom_sf"/>
</dbReference>
<evidence type="ECO:0000256" key="9">
    <source>
        <dbReference type="PROSITE-ProRule" id="PRU01193"/>
    </source>
</evidence>
<dbReference type="GO" id="GO:0015693">
    <property type="term" value="P:magnesium ion transport"/>
    <property type="evidence" value="ECO:0007669"/>
    <property type="project" value="UniProtKB-ARBA"/>
</dbReference>
<feature type="domain" description="CNNM transmembrane" evidence="13">
    <location>
        <begin position="204"/>
        <end position="383"/>
    </location>
</feature>
<dbReference type="SUPFAM" id="SSF54631">
    <property type="entry name" value="CBS-domain pair"/>
    <property type="match status" value="1"/>
</dbReference>
<evidence type="ECO:0000256" key="1">
    <source>
        <dbReference type="ARBA" id="ARBA00004554"/>
    </source>
</evidence>
<dbReference type="Pfam" id="PF25562">
    <property type="entry name" value="CNBH_CNNM2_C"/>
    <property type="match status" value="1"/>
</dbReference>
<evidence type="ECO:0000256" key="8">
    <source>
        <dbReference type="PROSITE-ProRule" id="PRU00703"/>
    </source>
</evidence>
<keyword evidence="7 9" id="KW-0472">Membrane</keyword>
<dbReference type="InterPro" id="IPR002550">
    <property type="entry name" value="CNNM"/>
</dbReference>
<accession>A0A8S1CD07</accession>
<dbReference type="InterPro" id="IPR044751">
    <property type="entry name" value="Ion_transp-like_CBS"/>
</dbReference>
<dbReference type="CDD" id="cd04590">
    <property type="entry name" value="CBS_pair_CorC_HlyC_assoc"/>
    <property type="match status" value="1"/>
</dbReference>
<dbReference type="PROSITE" id="PS51371">
    <property type="entry name" value="CBS"/>
    <property type="match status" value="2"/>
</dbReference>
<evidence type="ECO:0000256" key="10">
    <source>
        <dbReference type="SAM" id="Phobius"/>
    </source>
</evidence>
<proteinExistence type="inferred from homology"/>
<dbReference type="GO" id="GO:0022857">
    <property type="term" value="F:transmembrane transporter activity"/>
    <property type="evidence" value="ECO:0007669"/>
    <property type="project" value="TreeGrafter"/>
</dbReference>
<dbReference type="FunFam" id="3.10.580.10:FF:000006">
    <property type="entry name" value="DUF21 and CBS domain protein"/>
    <property type="match status" value="1"/>
</dbReference>
<dbReference type="Gene3D" id="3.10.580.10">
    <property type="entry name" value="CBS-domain"/>
    <property type="match status" value="1"/>
</dbReference>
<gene>
    <name evidence="14" type="ORF">CLODIP_2_CD16227</name>
</gene>
<dbReference type="AlphaFoldDB" id="A0A8S1CD07"/>
<evidence type="ECO:0008006" key="16">
    <source>
        <dbReference type="Google" id="ProtNLM"/>
    </source>
</evidence>
<feature type="transmembrane region" description="Helical" evidence="10">
    <location>
        <begin position="293"/>
        <end position="311"/>
    </location>
</feature>
<dbReference type="GO" id="GO:0016323">
    <property type="term" value="C:basolateral plasma membrane"/>
    <property type="evidence" value="ECO:0007669"/>
    <property type="project" value="UniProtKB-SubCell"/>
</dbReference>
<evidence type="ECO:0000313" key="14">
    <source>
        <dbReference type="EMBL" id="CAB3366019.1"/>
    </source>
</evidence>
<keyword evidence="11" id="KW-0732">Signal</keyword>
<dbReference type="GO" id="GO:0040018">
    <property type="term" value="P:positive regulation of multicellular organism growth"/>
    <property type="evidence" value="ECO:0007669"/>
    <property type="project" value="UniProtKB-ARBA"/>
</dbReference>
<dbReference type="GO" id="GO:0008340">
    <property type="term" value="P:determination of adult lifespan"/>
    <property type="evidence" value="ECO:0007669"/>
    <property type="project" value="UniProtKB-ARBA"/>
</dbReference>
<dbReference type="Proteomes" id="UP000494165">
    <property type="component" value="Unassembled WGS sequence"/>
</dbReference>
<evidence type="ECO:0000259" key="13">
    <source>
        <dbReference type="PROSITE" id="PS51846"/>
    </source>
</evidence>
<keyword evidence="15" id="KW-1185">Reference proteome</keyword>
<comment type="subcellular location">
    <subcellularLocation>
        <location evidence="1">Basolateral cell membrane</location>
        <topology evidence="1">Multi-pass membrane protein</topology>
    </subcellularLocation>
</comment>
<name>A0A8S1CD07_9INSE</name>
<protein>
    <recommendedName>
        <fullName evidence="16">CNNM transmembrane domain-containing protein</fullName>
    </recommendedName>
</protein>
<dbReference type="OrthoDB" id="5353557at2759"/>
<keyword evidence="3 9" id="KW-0812">Transmembrane</keyword>
<feature type="transmembrane region" description="Helical" evidence="10">
    <location>
        <begin position="266"/>
        <end position="287"/>
    </location>
</feature>
<feature type="chain" id="PRO_5035791513" description="CNNM transmembrane domain-containing protein" evidence="11">
    <location>
        <begin position="24"/>
        <end position="754"/>
    </location>
</feature>
<evidence type="ECO:0000259" key="12">
    <source>
        <dbReference type="PROSITE" id="PS51371"/>
    </source>
</evidence>
<organism evidence="14 15">
    <name type="scientific">Cloeon dipterum</name>
    <dbReference type="NCBI Taxonomy" id="197152"/>
    <lineage>
        <taxon>Eukaryota</taxon>
        <taxon>Metazoa</taxon>
        <taxon>Ecdysozoa</taxon>
        <taxon>Arthropoda</taxon>
        <taxon>Hexapoda</taxon>
        <taxon>Insecta</taxon>
        <taxon>Pterygota</taxon>
        <taxon>Palaeoptera</taxon>
        <taxon>Ephemeroptera</taxon>
        <taxon>Pisciforma</taxon>
        <taxon>Baetidae</taxon>
        <taxon>Cloeon</taxon>
    </lineage>
</organism>
<evidence type="ECO:0000256" key="11">
    <source>
        <dbReference type="SAM" id="SignalP"/>
    </source>
</evidence>
<feature type="signal peptide" evidence="11">
    <location>
        <begin position="1"/>
        <end position="23"/>
    </location>
</feature>
<dbReference type="Pfam" id="PF00571">
    <property type="entry name" value="CBS"/>
    <property type="match status" value="1"/>
</dbReference>
<keyword evidence="4" id="KW-0677">Repeat</keyword>
<sequence>MDGRLYVSIVWCLSCFVVSTIKSSPVHDLYTTRRLFSTNYDDDYRTNYQDYDQSEQWPQQQGTAAKLTRGARNTDNHHDLQVTGLRVEAAERDPTYDENGVPVLLVGMTARIRLFGTGFTDTTWAAVTAVPGDRGDNCQHPSEDVYLVEPKSKTNTSVQVKVRLPSTARDGTTFYICTKASNGSRWLYAGDSDEPWLQVKAFQKMLPLWLSIVIIVFLLILSGLFSGLNLGLMALDKTELKIVGNTGTETERKHAKAIEPVRSHGNYLLCSLLLGNVLVNSSLTILMDDLTSGAVAVIGSTIAIVIFGEIVPQAICSRHGLAVGARTVYITKTFMFITAPLSYPISLLLDKILGKEIGNVYNRERLKELIKVTNEYNDLEKEEVNIISGALELKEKVVRDVMTSIDDAFMLPEDAVLDFETLNEIREKGYSRIPVHEKGNRYHIVNILYAKDLAFVDSRLNMPVSVFCKFHPRNFEFVFEDVTLDHMLKLLREGSKGHMAFVLKVVTQDEKDPYYDLVGLVTLEDIIEEMIKAEIVDETDMWSDNRTKRQLDRNTYNVSLFIGKREKQKLVLSPQLTLAAFQFLCTSVSPFKPEVISLTALRKLLEEDVNRQIKLKRRGIVQDPPNLVIYEKCKPSNYFVLILEGQAEVSIGNENLVFVARPFTTFGTEFFLTVSESPLVITPPSLPEYQPAEFLPDYTVRAHTDVTFIKIPVSLYIAAVRATKLDKLREDGGALEDLDLSMVTHFTVYCFSIH</sequence>
<evidence type="ECO:0000256" key="6">
    <source>
        <dbReference type="ARBA" id="ARBA00023122"/>
    </source>
</evidence>
<feature type="domain" description="CBS" evidence="12">
    <location>
        <begin position="470"/>
        <end position="538"/>
    </location>
</feature>
<feature type="transmembrane region" description="Helical" evidence="10">
    <location>
        <begin position="208"/>
        <end position="232"/>
    </location>
</feature>
<evidence type="ECO:0000256" key="7">
    <source>
        <dbReference type="ARBA" id="ARBA00023136"/>
    </source>
</evidence>
<reference evidence="14 15" key="1">
    <citation type="submission" date="2020-04" db="EMBL/GenBank/DDBJ databases">
        <authorList>
            <person name="Alioto T."/>
            <person name="Alioto T."/>
            <person name="Gomez Garrido J."/>
        </authorList>
    </citation>
    <scope>NUCLEOTIDE SEQUENCE [LARGE SCALE GENOMIC DNA]</scope>
</reference>
<evidence type="ECO:0000256" key="3">
    <source>
        <dbReference type="ARBA" id="ARBA00022692"/>
    </source>
</evidence>
<dbReference type="Pfam" id="PF01595">
    <property type="entry name" value="CNNM"/>
    <property type="match status" value="1"/>
</dbReference>
<feature type="domain" description="CBS" evidence="12">
    <location>
        <begin position="402"/>
        <end position="464"/>
    </location>
</feature>
<evidence type="ECO:0000313" key="15">
    <source>
        <dbReference type="Proteomes" id="UP000494165"/>
    </source>
</evidence>
<dbReference type="PANTHER" id="PTHR12064:SF94">
    <property type="entry name" value="UNEXTENDED PROTEIN"/>
    <property type="match status" value="1"/>
</dbReference>
<evidence type="ECO:0000256" key="2">
    <source>
        <dbReference type="ARBA" id="ARBA00010484"/>
    </source>
</evidence>
<dbReference type="PANTHER" id="PTHR12064">
    <property type="entry name" value="METAL TRANSPORTER CNNM"/>
    <property type="match status" value="1"/>
</dbReference>
<dbReference type="GO" id="GO:0010960">
    <property type="term" value="P:magnesium ion homeostasis"/>
    <property type="evidence" value="ECO:0007669"/>
    <property type="project" value="InterPro"/>
</dbReference>
<comment type="caution">
    <text evidence="14">The sequence shown here is derived from an EMBL/GenBank/DDBJ whole genome shotgun (WGS) entry which is preliminary data.</text>
</comment>
<keyword evidence="6 8" id="KW-0129">CBS domain</keyword>
<dbReference type="InterPro" id="IPR045095">
    <property type="entry name" value="ACDP"/>
</dbReference>
<dbReference type="PROSITE" id="PS51846">
    <property type="entry name" value="CNNM"/>
    <property type="match status" value="1"/>
</dbReference>
<dbReference type="GO" id="GO:1905941">
    <property type="term" value="P:positive regulation of gonad development"/>
    <property type="evidence" value="ECO:0007669"/>
    <property type="project" value="UniProtKB-ARBA"/>
</dbReference>
<dbReference type="GO" id="GO:0032026">
    <property type="term" value="P:response to magnesium ion"/>
    <property type="evidence" value="ECO:0007669"/>
    <property type="project" value="UniProtKB-ARBA"/>
</dbReference>
<dbReference type="InterPro" id="IPR018490">
    <property type="entry name" value="cNMP-bd_dom_sf"/>
</dbReference>
<dbReference type="EMBL" id="CADEPI010000023">
    <property type="protein sequence ID" value="CAB3366019.1"/>
    <property type="molecule type" value="Genomic_DNA"/>
</dbReference>
<dbReference type="SUPFAM" id="SSF51206">
    <property type="entry name" value="cAMP-binding domain-like"/>
    <property type="match status" value="1"/>
</dbReference>
<evidence type="ECO:0000256" key="4">
    <source>
        <dbReference type="ARBA" id="ARBA00022737"/>
    </source>
</evidence>
<evidence type="ECO:0000256" key="5">
    <source>
        <dbReference type="ARBA" id="ARBA00022989"/>
    </source>
</evidence>